<feature type="region of interest" description="Disordered" evidence="1">
    <location>
        <begin position="273"/>
        <end position="351"/>
    </location>
</feature>
<proteinExistence type="predicted"/>
<organism evidence="2">
    <name type="scientific">marine sediment metagenome</name>
    <dbReference type="NCBI Taxonomy" id="412755"/>
    <lineage>
        <taxon>unclassified sequences</taxon>
        <taxon>metagenomes</taxon>
        <taxon>ecological metagenomes</taxon>
    </lineage>
</organism>
<dbReference type="EMBL" id="LAZR01023423">
    <property type="protein sequence ID" value="KKL78543.1"/>
    <property type="molecule type" value="Genomic_DNA"/>
</dbReference>
<evidence type="ECO:0000313" key="2">
    <source>
        <dbReference type="EMBL" id="KKL78543.1"/>
    </source>
</evidence>
<feature type="region of interest" description="Disordered" evidence="1">
    <location>
        <begin position="38"/>
        <end position="69"/>
    </location>
</feature>
<name>A0A0F9EWR7_9ZZZZ</name>
<dbReference type="AlphaFoldDB" id="A0A0F9EWR7"/>
<gene>
    <name evidence="2" type="ORF">LCGC14_2023780</name>
</gene>
<sequence>MKPCSKCELVKNESDFSKDKYHKDGLRSQCKSCMKEYQQSEAGKRADRKYSQTSAGKEKSRKRSNRYRKRYSERVKAVTILNNAIRDGRIFKKPCPCGKTKAEGHHEDYNKPLDVDGYAKNAILKIKRRCLLGLVDNLIAQFQAQQESANAANELRFKQGMDIFDRIIQQQEAGGTFEKATEAAIGRGRKKAVAQGTQSLVSSGLSSTTTAAGLGKKFEEEVGVPARLQAADIQSQRLMQALTGKAGFIERREDVGPSFGDIAGLAKSIGAGQQARQLPVSRSRGGFGGDGGRADRRAALLSRRASARQADLNRQFARDQQRRAMQASRPKQTARQRGISDFIRTGSSQVF</sequence>
<comment type="caution">
    <text evidence="2">The sequence shown here is derived from an EMBL/GenBank/DDBJ whole genome shotgun (WGS) entry which is preliminary data.</text>
</comment>
<reference evidence="2" key="1">
    <citation type="journal article" date="2015" name="Nature">
        <title>Complex archaea that bridge the gap between prokaryotes and eukaryotes.</title>
        <authorList>
            <person name="Spang A."/>
            <person name="Saw J.H."/>
            <person name="Jorgensen S.L."/>
            <person name="Zaremba-Niedzwiedzka K."/>
            <person name="Martijn J."/>
            <person name="Lind A.E."/>
            <person name="van Eijk R."/>
            <person name="Schleper C."/>
            <person name="Guy L."/>
            <person name="Ettema T.J."/>
        </authorList>
    </citation>
    <scope>NUCLEOTIDE SEQUENCE</scope>
</reference>
<protein>
    <submittedName>
        <fullName evidence="2">Uncharacterized protein</fullName>
    </submittedName>
</protein>
<accession>A0A0F9EWR7</accession>
<evidence type="ECO:0000256" key="1">
    <source>
        <dbReference type="SAM" id="MobiDB-lite"/>
    </source>
</evidence>
<feature type="compositionally biased region" description="Basic residues" evidence="1">
    <location>
        <begin position="59"/>
        <end position="69"/>
    </location>
</feature>
<feature type="compositionally biased region" description="Low complexity" evidence="1">
    <location>
        <begin position="299"/>
        <end position="312"/>
    </location>
</feature>